<keyword evidence="3" id="KW-1185">Reference proteome</keyword>
<gene>
    <name evidence="2" type="ORF">E0Z10_g3740</name>
</gene>
<dbReference type="PANTHER" id="PTHR24148">
    <property type="entry name" value="ANKYRIN REPEAT DOMAIN-CONTAINING PROTEIN 39 HOMOLOG-RELATED"/>
    <property type="match status" value="1"/>
</dbReference>
<dbReference type="AlphaFoldDB" id="A0A4Z0YYJ6"/>
<comment type="caution">
    <text evidence="2">The sequence shown here is derived from an EMBL/GenBank/DDBJ whole genome shotgun (WGS) entry which is preliminary data.</text>
</comment>
<dbReference type="Proteomes" id="UP000297716">
    <property type="component" value="Unassembled WGS sequence"/>
</dbReference>
<proteinExistence type="predicted"/>
<dbReference type="InterPro" id="IPR010730">
    <property type="entry name" value="HET"/>
</dbReference>
<organism evidence="2 3">
    <name type="scientific">Xylaria hypoxylon</name>
    <dbReference type="NCBI Taxonomy" id="37992"/>
    <lineage>
        <taxon>Eukaryota</taxon>
        <taxon>Fungi</taxon>
        <taxon>Dikarya</taxon>
        <taxon>Ascomycota</taxon>
        <taxon>Pezizomycotina</taxon>
        <taxon>Sordariomycetes</taxon>
        <taxon>Xylariomycetidae</taxon>
        <taxon>Xylariales</taxon>
        <taxon>Xylariaceae</taxon>
        <taxon>Xylaria</taxon>
    </lineage>
</organism>
<dbReference type="PANTHER" id="PTHR24148:SF64">
    <property type="entry name" value="HETEROKARYON INCOMPATIBILITY DOMAIN-CONTAINING PROTEIN"/>
    <property type="match status" value="1"/>
</dbReference>
<evidence type="ECO:0000259" key="1">
    <source>
        <dbReference type="Pfam" id="PF06985"/>
    </source>
</evidence>
<accession>A0A4Z0YYJ6</accession>
<reference evidence="2 3" key="1">
    <citation type="submission" date="2019-03" db="EMBL/GenBank/DDBJ databases">
        <title>Draft genome sequence of Xylaria hypoxylon DSM 108379, a ubiquitous saprotrophic-parasitic fungi on hardwood.</title>
        <authorList>
            <person name="Buettner E."/>
            <person name="Leonhardt S."/>
            <person name="Gebauer A.M."/>
            <person name="Liers C."/>
            <person name="Hofrichter M."/>
            <person name="Kellner H."/>
        </authorList>
    </citation>
    <scope>NUCLEOTIDE SEQUENCE [LARGE SCALE GENOMIC DNA]</scope>
    <source>
        <strain evidence="2 3">DSM 108379</strain>
    </source>
</reference>
<protein>
    <recommendedName>
        <fullName evidence="1">Heterokaryon incompatibility domain-containing protein</fullName>
    </recommendedName>
</protein>
<dbReference type="Pfam" id="PF06985">
    <property type="entry name" value="HET"/>
    <property type="match status" value="1"/>
</dbReference>
<name>A0A4Z0YYJ6_9PEZI</name>
<sequence>MRNATVSNLNAGVPERTEPLAICDNVPSFTHSPPARPESMIRLLKITRCAPAYRALSYCWGPPPDNIKFLCNGSVFYDRASLRRALKRLRAGFRPGQREEYIWADAICINQQDLAGKDYQIRLMERIYWVIATVHVDLGDMKGHEVSVDGFTLRFSGLGGMGVEDTLTEPDQPGHPLHYKTVFQALAQPWFTRTWTIQDVALADIILSKESMLANPSHQQELMRSNATIRGYMNYQKLQRIKNHSGKMDSLQPIQLTRDFDVTNPEDKIFGLFALLCDADRKAIGPYSRSIEHVFRRFAAFQVRLSRTITALDSAGLQRRCRPRGNKPPFQVFHNKFRAAFDGSFANAGSCMYINNEEAFARLLLMGDMYTGRNDPTW</sequence>
<evidence type="ECO:0000313" key="2">
    <source>
        <dbReference type="EMBL" id="TGJ85038.1"/>
    </source>
</evidence>
<dbReference type="EMBL" id="SKBN01000054">
    <property type="protein sequence ID" value="TGJ85038.1"/>
    <property type="molecule type" value="Genomic_DNA"/>
</dbReference>
<evidence type="ECO:0000313" key="3">
    <source>
        <dbReference type="Proteomes" id="UP000297716"/>
    </source>
</evidence>
<dbReference type="InterPro" id="IPR052895">
    <property type="entry name" value="HetReg/Transcr_Mod"/>
</dbReference>
<feature type="domain" description="Heterokaryon incompatibility" evidence="1">
    <location>
        <begin position="53"/>
        <end position="198"/>
    </location>
</feature>
<dbReference type="OrthoDB" id="2157530at2759"/>
<dbReference type="STRING" id="37992.A0A4Z0YYJ6"/>